<keyword evidence="3" id="KW-1185">Reference proteome</keyword>
<evidence type="ECO:0000313" key="3">
    <source>
        <dbReference type="Proteomes" id="UP001595900"/>
    </source>
</evidence>
<dbReference type="Proteomes" id="UP001595900">
    <property type="component" value="Unassembled WGS sequence"/>
</dbReference>
<organism evidence="2 3">
    <name type="scientific">Gryllotalpicola reticulitermitis</name>
    <dbReference type="NCBI Taxonomy" id="1184153"/>
    <lineage>
        <taxon>Bacteria</taxon>
        <taxon>Bacillati</taxon>
        <taxon>Actinomycetota</taxon>
        <taxon>Actinomycetes</taxon>
        <taxon>Micrococcales</taxon>
        <taxon>Microbacteriaceae</taxon>
        <taxon>Gryllotalpicola</taxon>
    </lineage>
</organism>
<reference evidence="3" key="1">
    <citation type="journal article" date="2019" name="Int. J. Syst. Evol. Microbiol.">
        <title>The Global Catalogue of Microorganisms (GCM) 10K type strain sequencing project: providing services to taxonomists for standard genome sequencing and annotation.</title>
        <authorList>
            <consortium name="The Broad Institute Genomics Platform"/>
            <consortium name="The Broad Institute Genome Sequencing Center for Infectious Disease"/>
            <person name="Wu L."/>
            <person name="Ma J."/>
        </authorList>
    </citation>
    <scope>NUCLEOTIDE SEQUENCE [LARGE SCALE GENOMIC DNA]</scope>
    <source>
        <strain evidence="3">CGMCC 1.10363</strain>
    </source>
</reference>
<dbReference type="Gene3D" id="3.40.50.2000">
    <property type="entry name" value="Glycogen Phosphorylase B"/>
    <property type="match status" value="1"/>
</dbReference>
<dbReference type="PANTHER" id="PTHR36836:SF1">
    <property type="entry name" value="COLANIC ACID BIOSYNTHESIS PROTEIN WCAK"/>
    <property type="match status" value="1"/>
</dbReference>
<comment type="caution">
    <text evidence="2">The sequence shown here is derived from an EMBL/GenBank/DDBJ whole genome shotgun (WGS) entry which is preliminary data.</text>
</comment>
<protein>
    <submittedName>
        <fullName evidence="2">Polysaccharide pyruvyl transferase family protein</fullName>
    </submittedName>
</protein>
<dbReference type="GO" id="GO:0016740">
    <property type="term" value="F:transferase activity"/>
    <property type="evidence" value="ECO:0007669"/>
    <property type="project" value="UniProtKB-KW"/>
</dbReference>
<sequence>MSALRVGAWGVFGRGNFGNEAMLQAFLGRLDPERYAPVIICERPDAAAALHGVPARVLGTPVTTTARGRLRRLGAVVGNRLGLLRNAFRVVGELDAVVLVGSGGLERYGAGSFGTPFDMWSLALAGRMLRRPVLLLDVGIEVLPRRLARAFARGVARGSRYRAYRDESSRASAAAMGMHGAAKDAVVTDLALGLPMPRAAARNADLVVVGVMNYSGRDDRGGAAERYRATLAELVRALRSLGMRVRLVGGDEVDLHTAAELAEQLRDSGVAVVDARSPEALVSTMHDASAVIASRYHTLIMALLAGTPTLSIGYGEKHRAMLQQLGLPPLHFDIEEFEPDRVAAEAVSLAARQGELTPLIEDAVESARSRLDRQWSDVERVMRRRAAARA</sequence>
<dbReference type="RefSeq" id="WP_390228768.1">
    <property type="nucleotide sequence ID" value="NZ_JBHSCN010000005.1"/>
</dbReference>
<name>A0ABV8Q7V7_9MICO</name>
<dbReference type="EMBL" id="JBHSCN010000005">
    <property type="protein sequence ID" value="MFC4243688.1"/>
    <property type="molecule type" value="Genomic_DNA"/>
</dbReference>
<dbReference type="Pfam" id="PF04230">
    <property type="entry name" value="PS_pyruv_trans"/>
    <property type="match status" value="1"/>
</dbReference>
<accession>A0ABV8Q7V7</accession>
<keyword evidence="2" id="KW-0808">Transferase</keyword>
<evidence type="ECO:0000259" key="1">
    <source>
        <dbReference type="Pfam" id="PF04230"/>
    </source>
</evidence>
<gene>
    <name evidence="2" type="ORF">ACFOYW_09910</name>
</gene>
<dbReference type="SUPFAM" id="SSF53756">
    <property type="entry name" value="UDP-Glycosyltransferase/glycogen phosphorylase"/>
    <property type="match status" value="1"/>
</dbReference>
<dbReference type="InterPro" id="IPR007345">
    <property type="entry name" value="Polysacch_pyruvyl_Trfase"/>
</dbReference>
<proteinExistence type="predicted"/>
<evidence type="ECO:0000313" key="2">
    <source>
        <dbReference type="EMBL" id="MFC4243688.1"/>
    </source>
</evidence>
<feature type="domain" description="Polysaccharide pyruvyl transferase" evidence="1">
    <location>
        <begin position="16"/>
        <end position="314"/>
    </location>
</feature>
<dbReference type="PANTHER" id="PTHR36836">
    <property type="entry name" value="COLANIC ACID BIOSYNTHESIS PROTEIN WCAK"/>
    <property type="match status" value="1"/>
</dbReference>